<dbReference type="InterPro" id="IPR000001">
    <property type="entry name" value="Kringle"/>
</dbReference>
<dbReference type="STRING" id="283909.R7V2W5"/>
<evidence type="ECO:0000256" key="1">
    <source>
        <dbReference type="ARBA" id="ARBA00022572"/>
    </source>
</evidence>
<evidence type="ECO:0000256" key="3">
    <source>
        <dbReference type="PROSITE-ProRule" id="PRU00121"/>
    </source>
</evidence>
<dbReference type="AlphaFoldDB" id="R7V2W5"/>
<evidence type="ECO:0000313" key="7">
    <source>
        <dbReference type="Proteomes" id="UP000014760"/>
    </source>
</evidence>
<reference evidence="5 7" key="2">
    <citation type="journal article" date="2013" name="Nature">
        <title>Insights into bilaterian evolution from three spiralian genomes.</title>
        <authorList>
            <person name="Simakov O."/>
            <person name="Marletaz F."/>
            <person name="Cho S.J."/>
            <person name="Edsinger-Gonzales E."/>
            <person name="Havlak P."/>
            <person name="Hellsten U."/>
            <person name="Kuo D.H."/>
            <person name="Larsson T."/>
            <person name="Lv J."/>
            <person name="Arendt D."/>
            <person name="Savage R."/>
            <person name="Osoegawa K."/>
            <person name="de Jong P."/>
            <person name="Grimwood J."/>
            <person name="Chapman J.A."/>
            <person name="Shapiro H."/>
            <person name="Aerts A."/>
            <person name="Otillar R.P."/>
            <person name="Terry A.Y."/>
            <person name="Boore J.L."/>
            <person name="Grigoriev I.V."/>
            <person name="Lindberg D.R."/>
            <person name="Seaver E.C."/>
            <person name="Weisblat D.A."/>
            <person name="Putnam N.H."/>
            <person name="Rokhsar D.S."/>
        </authorList>
    </citation>
    <scope>NUCLEOTIDE SEQUENCE</scope>
    <source>
        <strain evidence="5 7">I ESC-2004</strain>
    </source>
</reference>
<dbReference type="PANTHER" id="PTHR24261:SF7">
    <property type="entry name" value="KRINGLE DOMAIN-CONTAINING PROTEIN"/>
    <property type="match status" value="1"/>
</dbReference>
<evidence type="ECO:0000313" key="5">
    <source>
        <dbReference type="EMBL" id="ELU13163.1"/>
    </source>
</evidence>
<dbReference type="Gene3D" id="2.40.20.10">
    <property type="entry name" value="Plasminogen Kringle 4"/>
    <property type="match status" value="2"/>
</dbReference>
<feature type="non-terminal residue" evidence="5">
    <location>
        <position position="173"/>
    </location>
</feature>
<dbReference type="PROSITE" id="PS50070">
    <property type="entry name" value="KRINGLE_2"/>
    <property type="match status" value="2"/>
</dbReference>
<protein>
    <recommendedName>
        <fullName evidence="4">Kringle domain-containing protein</fullName>
    </recommendedName>
</protein>
<dbReference type="PRINTS" id="PR00018">
    <property type="entry name" value="KRINGLE"/>
</dbReference>
<dbReference type="EMBL" id="AMQN01019191">
    <property type="status" value="NOT_ANNOTATED_CDS"/>
    <property type="molecule type" value="Genomic_DNA"/>
</dbReference>
<proteinExistence type="predicted"/>
<dbReference type="Pfam" id="PF00051">
    <property type="entry name" value="Kringle"/>
    <property type="match status" value="2"/>
</dbReference>
<keyword evidence="7" id="KW-1185">Reference proteome</keyword>
<dbReference type="EMBL" id="KB295432">
    <property type="protein sequence ID" value="ELU13163.1"/>
    <property type="molecule type" value="Genomic_DNA"/>
</dbReference>
<dbReference type="OMA" id="TINITAM"/>
<dbReference type="EnsemblMetazoa" id="CapteT32170">
    <property type="protein sequence ID" value="CapteP32170"/>
    <property type="gene ID" value="CapteG32170"/>
</dbReference>
<dbReference type="CDD" id="cd00108">
    <property type="entry name" value="KR"/>
    <property type="match status" value="2"/>
</dbReference>
<evidence type="ECO:0000259" key="4">
    <source>
        <dbReference type="PROSITE" id="PS50070"/>
    </source>
</evidence>
<keyword evidence="2" id="KW-1015">Disulfide bond</keyword>
<gene>
    <name evidence="5" type="ORF">CAPTEDRAFT_32170</name>
</gene>
<dbReference type="HOGENOM" id="CLU_103905_1_0_1"/>
<keyword evidence="1 3" id="KW-0420">Kringle</keyword>
<comment type="caution">
    <text evidence="3">Lacks conserved residue(s) required for the propagation of feature annotation.</text>
</comment>
<reference evidence="6" key="3">
    <citation type="submission" date="2015-06" db="UniProtKB">
        <authorList>
            <consortium name="EnsemblMetazoa"/>
        </authorList>
    </citation>
    <scope>IDENTIFICATION</scope>
</reference>
<dbReference type="InterPro" id="IPR018056">
    <property type="entry name" value="Kringle_CS"/>
</dbReference>
<feature type="non-terminal residue" evidence="5">
    <location>
        <position position="1"/>
    </location>
</feature>
<organism evidence="5">
    <name type="scientific">Capitella teleta</name>
    <name type="common">Polychaete worm</name>
    <dbReference type="NCBI Taxonomy" id="283909"/>
    <lineage>
        <taxon>Eukaryota</taxon>
        <taxon>Metazoa</taxon>
        <taxon>Spiralia</taxon>
        <taxon>Lophotrochozoa</taxon>
        <taxon>Annelida</taxon>
        <taxon>Polychaeta</taxon>
        <taxon>Sedentaria</taxon>
        <taxon>Scolecida</taxon>
        <taxon>Capitellidae</taxon>
        <taxon>Capitella</taxon>
    </lineage>
</organism>
<dbReference type="InterPro" id="IPR050759">
    <property type="entry name" value="Serine_protease_kringle"/>
</dbReference>
<evidence type="ECO:0000256" key="2">
    <source>
        <dbReference type="ARBA" id="ARBA00023157"/>
    </source>
</evidence>
<dbReference type="InterPro" id="IPR013806">
    <property type="entry name" value="Kringle-like"/>
</dbReference>
<feature type="domain" description="Kringle" evidence="4">
    <location>
        <begin position="1"/>
        <end position="76"/>
    </location>
</feature>
<dbReference type="Proteomes" id="UP000014760">
    <property type="component" value="Unassembled WGS sequence"/>
</dbReference>
<name>R7V2W5_CAPTE</name>
<dbReference type="OrthoDB" id="5917794at2759"/>
<reference evidence="7" key="1">
    <citation type="submission" date="2012-12" db="EMBL/GenBank/DDBJ databases">
        <authorList>
            <person name="Hellsten U."/>
            <person name="Grimwood J."/>
            <person name="Chapman J.A."/>
            <person name="Shapiro H."/>
            <person name="Aerts A."/>
            <person name="Otillar R.P."/>
            <person name="Terry A.Y."/>
            <person name="Boore J.L."/>
            <person name="Simakov O."/>
            <person name="Marletaz F."/>
            <person name="Cho S.-J."/>
            <person name="Edsinger-Gonzales E."/>
            <person name="Havlak P."/>
            <person name="Kuo D.-H."/>
            <person name="Larsson T."/>
            <person name="Lv J."/>
            <person name="Arendt D."/>
            <person name="Savage R."/>
            <person name="Osoegawa K."/>
            <person name="de Jong P."/>
            <person name="Lindberg D.R."/>
            <person name="Seaver E.C."/>
            <person name="Weisblat D.A."/>
            <person name="Putnam N.H."/>
            <person name="Grigoriev I.V."/>
            <person name="Rokhsar D.S."/>
        </authorList>
    </citation>
    <scope>NUCLEOTIDE SEQUENCE</scope>
    <source>
        <strain evidence="7">I ESC-2004</strain>
    </source>
</reference>
<dbReference type="PANTHER" id="PTHR24261">
    <property type="entry name" value="PLASMINOGEN-RELATED"/>
    <property type="match status" value="1"/>
</dbReference>
<dbReference type="InterPro" id="IPR038178">
    <property type="entry name" value="Kringle_sf"/>
</dbReference>
<dbReference type="SUPFAM" id="SSF57440">
    <property type="entry name" value="Kringle-like"/>
    <property type="match status" value="2"/>
</dbReference>
<accession>R7V2W5</accession>
<dbReference type="PROSITE" id="PS00021">
    <property type="entry name" value="KRINGLE_1"/>
    <property type="match status" value="1"/>
</dbReference>
<feature type="domain" description="Kringle" evidence="4">
    <location>
        <begin position="97"/>
        <end position="173"/>
    </location>
</feature>
<evidence type="ECO:0000313" key="6">
    <source>
        <dbReference type="EnsemblMetazoa" id="CapteP32170"/>
    </source>
</evidence>
<sequence length="173" mass="20349">GVEYDGLLTKTISGKECQRWDSQIPHAHSYNTRPWTFSHQYYTHNYCRNPSNDPLGPWCLTTDPDVVREYCYVLYCSPCDRKALNEIKPKSFKTDHNGQSYDGMMRSTPGGRYCQSWNAQYPHIHEDYGNYNNWQRFGGVYHNENFCRNPDPVDGNGPWCYTLDPNVRYEYCT</sequence>
<dbReference type="SMART" id="SM00130">
    <property type="entry name" value="KR"/>
    <property type="match status" value="2"/>
</dbReference>